<dbReference type="EMBL" id="AKHW03006283">
    <property type="protein sequence ID" value="KYO21827.1"/>
    <property type="molecule type" value="Genomic_DNA"/>
</dbReference>
<dbReference type="AlphaFoldDB" id="A0A151MBB8"/>
<reference evidence="1 2" key="1">
    <citation type="journal article" date="2012" name="Genome Biol.">
        <title>Sequencing three crocodilian genomes to illuminate the evolution of archosaurs and amniotes.</title>
        <authorList>
            <person name="St John J.A."/>
            <person name="Braun E.L."/>
            <person name="Isberg S.R."/>
            <person name="Miles L.G."/>
            <person name="Chong A.Y."/>
            <person name="Gongora J."/>
            <person name="Dalzell P."/>
            <person name="Moran C."/>
            <person name="Bed'hom B."/>
            <person name="Abzhanov A."/>
            <person name="Burgess S.C."/>
            <person name="Cooksey A.M."/>
            <person name="Castoe T.A."/>
            <person name="Crawford N.G."/>
            <person name="Densmore L.D."/>
            <person name="Drew J.C."/>
            <person name="Edwards S.V."/>
            <person name="Faircloth B.C."/>
            <person name="Fujita M.K."/>
            <person name="Greenwold M.J."/>
            <person name="Hoffmann F.G."/>
            <person name="Howard J.M."/>
            <person name="Iguchi T."/>
            <person name="Janes D.E."/>
            <person name="Khan S.Y."/>
            <person name="Kohno S."/>
            <person name="de Koning A.J."/>
            <person name="Lance S.L."/>
            <person name="McCarthy F.M."/>
            <person name="McCormack J.E."/>
            <person name="Merchant M.E."/>
            <person name="Peterson D.G."/>
            <person name="Pollock D.D."/>
            <person name="Pourmand N."/>
            <person name="Raney B.J."/>
            <person name="Roessler K.A."/>
            <person name="Sanford J.R."/>
            <person name="Sawyer R.H."/>
            <person name="Schmidt C.J."/>
            <person name="Triplett E.W."/>
            <person name="Tuberville T.D."/>
            <person name="Venegas-Anaya M."/>
            <person name="Howard J.T."/>
            <person name="Jarvis E.D."/>
            <person name="Guillette L.J.Jr."/>
            <person name="Glenn T.C."/>
            <person name="Green R.E."/>
            <person name="Ray D.A."/>
        </authorList>
    </citation>
    <scope>NUCLEOTIDE SEQUENCE [LARGE SCALE GENOMIC DNA]</scope>
    <source>
        <strain evidence="1">KSC_2009_1</strain>
    </source>
</reference>
<comment type="caution">
    <text evidence="1">The sequence shown here is derived from an EMBL/GenBank/DDBJ whole genome shotgun (WGS) entry which is preliminary data.</text>
</comment>
<gene>
    <name evidence="1" type="ORF">Y1Q_0000513</name>
</gene>
<evidence type="ECO:0000313" key="2">
    <source>
        <dbReference type="Proteomes" id="UP000050525"/>
    </source>
</evidence>
<keyword evidence="2" id="KW-1185">Reference proteome</keyword>
<name>A0A151MBB8_ALLMI</name>
<evidence type="ECO:0000313" key="1">
    <source>
        <dbReference type="EMBL" id="KYO21827.1"/>
    </source>
</evidence>
<dbReference type="Proteomes" id="UP000050525">
    <property type="component" value="Unassembled WGS sequence"/>
</dbReference>
<protein>
    <submittedName>
        <fullName evidence="1">Uncharacterized protein</fullName>
    </submittedName>
</protein>
<proteinExistence type="predicted"/>
<organism evidence="1 2">
    <name type="scientific">Alligator mississippiensis</name>
    <name type="common">American alligator</name>
    <dbReference type="NCBI Taxonomy" id="8496"/>
    <lineage>
        <taxon>Eukaryota</taxon>
        <taxon>Metazoa</taxon>
        <taxon>Chordata</taxon>
        <taxon>Craniata</taxon>
        <taxon>Vertebrata</taxon>
        <taxon>Euteleostomi</taxon>
        <taxon>Archelosauria</taxon>
        <taxon>Archosauria</taxon>
        <taxon>Crocodylia</taxon>
        <taxon>Alligatoridae</taxon>
        <taxon>Alligatorinae</taxon>
        <taxon>Alligator</taxon>
    </lineage>
</organism>
<accession>A0A151MBB8</accession>
<sequence length="133" mass="15036">MVKSFEFLHSCPDTVKGVFPPGPVINLLVVLKKSWKASILGCLIQNKLAPSASFPRASHVWTIWQHAPFDTVDHVVLINQLKSLEVKGRVIVELQKDLDRQPSVICRMEIKCPDSLQHDTGDHLTIKVAFKEW</sequence>